<dbReference type="RefSeq" id="WP_395821467.1">
    <property type="nucleotide sequence ID" value="NZ_CP043494.1"/>
</dbReference>
<name>A0ABY9WPV7_9BACT</name>
<dbReference type="NCBIfam" id="TIGR04534">
    <property type="entry name" value="ELWxxDGT_rpt"/>
    <property type="match status" value="2"/>
</dbReference>
<sequence length="687" mass="70531">MTSVLRRVLTGLLMTCVVLEGCGDPAPEFAQATRPLQGNPRLAATLVKDLWAGAPGSNPTVLGEANGVVFFTPTAPTPGGLWRSDGTEAGTFPLKALTPAATDRWTPFRAASMNGTLYFAASDSANSGLWKSDGTEAGTMLVKAMAESGPFSFSRVNDTLFFILDKGSPKELWKTDGTTGGTVFITSVSSHASDSGNSLLTNENGTSYFAHKSRTTGNELWKSDGTPEGTVLVKDIRPGDVGSAPEHFTLVGDTLYFTADDGVSGREIWKSDGTEAGTVRVTDMIRGPGSASPRELTAVGDSLYFTADDAAHGRELWRLAIVDDTTPPVVTCPANVTAEATSAQGTTVSYPRPTASDDQTATPTLSAIPPSGSNFPLGTSQVNVNVFDEAGNHATCTFTVTVRDTTAPTVTCPGNVVTEATGAQGATVNYPPPVATDLITTAYFSVNHPSGSTFPLGATRVTVTARDQAKNSATCTFTVTVRDTTAPTLTCPGNVVAEATGAQGATVNYSPPTATDLVSSASLSVNHPSGSTFPLGTTPVTVTATDAANNTTTCAFTVTVQDTTAPTLSCPADVSVTNAPAEGQSVDFPSATALDSASTATVSYSHASGSLFAPGTTQVTVQATDAAGNSATCSFQVHVEAASPVIEPMPPPASGCAVGGGAPLGLGWLALLLLSRGVNRRFTINRR</sequence>
<keyword evidence="2" id="KW-1133">Transmembrane helix</keyword>
<accession>A0ABY9WPV7</accession>
<feature type="domain" description="HYR" evidence="3">
    <location>
        <begin position="404"/>
        <end position="481"/>
    </location>
</feature>
<dbReference type="PANTHER" id="PTHR24273">
    <property type="entry name" value="FI04643P-RELATED"/>
    <property type="match status" value="1"/>
</dbReference>
<evidence type="ECO:0000259" key="3">
    <source>
        <dbReference type="Pfam" id="PF02494"/>
    </source>
</evidence>
<dbReference type="InterPro" id="IPR030916">
    <property type="entry name" value="ELWxxDGT_rpt"/>
</dbReference>
<feature type="transmembrane region" description="Helical" evidence="2">
    <location>
        <begin position="657"/>
        <end position="678"/>
    </location>
</feature>
<dbReference type="InterPro" id="IPR003410">
    <property type="entry name" value="HYR_dom"/>
</dbReference>
<dbReference type="PANTHER" id="PTHR24273:SF32">
    <property type="entry name" value="HYALIN"/>
    <property type="match status" value="1"/>
</dbReference>
<keyword evidence="1" id="KW-0677">Repeat</keyword>
<dbReference type="Gene3D" id="2.60.40.10">
    <property type="entry name" value="Immunoglobulins"/>
    <property type="match status" value="1"/>
</dbReference>
<feature type="domain" description="HYR" evidence="3">
    <location>
        <begin position="561"/>
        <end position="639"/>
    </location>
</feature>
<proteinExistence type="predicted"/>
<feature type="domain" description="HYR" evidence="3">
    <location>
        <begin position="483"/>
        <end position="560"/>
    </location>
</feature>
<evidence type="ECO:0000256" key="2">
    <source>
        <dbReference type="SAM" id="Phobius"/>
    </source>
</evidence>
<feature type="domain" description="HYR" evidence="3">
    <location>
        <begin position="324"/>
        <end position="402"/>
    </location>
</feature>
<reference evidence="4 5" key="1">
    <citation type="submission" date="2019-08" db="EMBL/GenBank/DDBJ databases">
        <title>Archangium and Cystobacter genomes.</title>
        <authorList>
            <person name="Chen I.-C.K."/>
            <person name="Wielgoss S."/>
        </authorList>
    </citation>
    <scope>NUCLEOTIDE SEQUENCE [LARGE SCALE GENOMIC DNA]</scope>
    <source>
        <strain evidence="4 5">Cbm 6</strain>
    </source>
</reference>
<dbReference type="Proteomes" id="UP001611383">
    <property type="component" value="Chromosome"/>
</dbReference>
<keyword evidence="2" id="KW-0472">Membrane</keyword>
<dbReference type="SUPFAM" id="SSF69304">
    <property type="entry name" value="Tricorn protease N-terminal domain"/>
    <property type="match status" value="1"/>
</dbReference>
<dbReference type="Pfam" id="PF02494">
    <property type="entry name" value="HYR"/>
    <property type="match status" value="4"/>
</dbReference>
<evidence type="ECO:0000313" key="5">
    <source>
        <dbReference type="Proteomes" id="UP001611383"/>
    </source>
</evidence>
<evidence type="ECO:0000256" key="1">
    <source>
        <dbReference type="ARBA" id="ARBA00022737"/>
    </source>
</evidence>
<protein>
    <submittedName>
        <fullName evidence="4">HYR domain-containing protein</fullName>
    </submittedName>
</protein>
<keyword evidence="2" id="KW-0812">Transmembrane</keyword>
<dbReference type="EMBL" id="CP043494">
    <property type="protein sequence ID" value="WNG45835.1"/>
    <property type="molecule type" value="Genomic_DNA"/>
</dbReference>
<organism evidence="4 5">
    <name type="scientific">Archangium minus</name>
    <dbReference type="NCBI Taxonomy" id="83450"/>
    <lineage>
        <taxon>Bacteria</taxon>
        <taxon>Pseudomonadati</taxon>
        <taxon>Myxococcota</taxon>
        <taxon>Myxococcia</taxon>
        <taxon>Myxococcales</taxon>
        <taxon>Cystobacterineae</taxon>
        <taxon>Archangiaceae</taxon>
        <taxon>Archangium</taxon>
    </lineage>
</organism>
<dbReference type="InterPro" id="IPR013783">
    <property type="entry name" value="Ig-like_fold"/>
</dbReference>
<keyword evidence="5" id="KW-1185">Reference proteome</keyword>
<gene>
    <name evidence="4" type="ORF">F0U60_18240</name>
</gene>
<evidence type="ECO:0000313" key="4">
    <source>
        <dbReference type="EMBL" id="WNG45835.1"/>
    </source>
</evidence>